<organism evidence="1 2">
    <name type="scientific">Ditylenchus dipsaci</name>
    <dbReference type="NCBI Taxonomy" id="166011"/>
    <lineage>
        <taxon>Eukaryota</taxon>
        <taxon>Metazoa</taxon>
        <taxon>Ecdysozoa</taxon>
        <taxon>Nematoda</taxon>
        <taxon>Chromadorea</taxon>
        <taxon>Rhabditida</taxon>
        <taxon>Tylenchina</taxon>
        <taxon>Tylenchomorpha</taxon>
        <taxon>Sphaerularioidea</taxon>
        <taxon>Anguinidae</taxon>
        <taxon>Anguininae</taxon>
        <taxon>Ditylenchus</taxon>
    </lineage>
</organism>
<proteinExistence type="predicted"/>
<name>A0A915E2Y7_9BILA</name>
<evidence type="ECO:0000313" key="1">
    <source>
        <dbReference type="Proteomes" id="UP000887574"/>
    </source>
</evidence>
<dbReference type="WBParaSite" id="jg25297">
    <property type="protein sequence ID" value="jg25297"/>
    <property type="gene ID" value="jg25297"/>
</dbReference>
<dbReference type="Proteomes" id="UP000887574">
    <property type="component" value="Unplaced"/>
</dbReference>
<keyword evidence="1" id="KW-1185">Reference proteome</keyword>
<evidence type="ECO:0000313" key="2">
    <source>
        <dbReference type="WBParaSite" id="jg25297"/>
    </source>
</evidence>
<protein>
    <submittedName>
        <fullName evidence="2">Uncharacterized protein</fullName>
    </submittedName>
</protein>
<reference evidence="2" key="1">
    <citation type="submission" date="2022-11" db="UniProtKB">
        <authorList>
            <consortium name="WormBaseParasite"/>
        </authorList>
    </citation>
    <scope>IDENTIFICATION</scope>
</reference>
<accession>A0A915E2Y7</accession>
<dbReference type="AlphaFoldDB" id="A0A915E2Y7"/>
<sequence>MSLSVMLRNNVMKSAANGTLAAFHLRQNIILRLSSQGHGDSLNLIRNRNNEQDDDFGTTGFGSTGFSNTSNTGFGGGGMNTLRLASEVAVCGRLWQCRVEMWLTTTFHRLALGGNDGWFSNPGFGGVTPRARAMTVVVLAIQAWWWHSRATAMTVVVLAIHDSVGVTPRANGSDGGGFGNPGLVFRSEYRRRQRKHLLYWLRGHADSTLRSGSSGGGFGSAFTRRTSGAASSLSTGNVPAATELAAMTYICSDCHGKLRSCQDSYSLPGMWLQNTL</sequence>